<keyword evidence="10" id="KW-0406">Ion transport</keyword>
<feature type="transmembrane region" description="Helical" evidence="10">
    <location>
        <begin position="23"/>
        <end position="42"/>
    </location>
</feature>
<feature type="transmembrane region" description="Helical" evidence="10">
    <location>
        <begin position="73"/>
        <end position="92"/>
    </location>
</feature>
<comment type="similarity">
    <text evidence="7 10">Belongs to the fluoride channel Fluc/FEX (TC 1.A.43) family.</text>
</comment>
<dbReference type="InterPro" id="IPR003691">
    <property type="entry name" value="FluC"/>
</dbReference>
<feature type="binding site" evidence="10">
    <location>
        <position position="57"/>
    </location>
    <ligand>
        <name>Na(+)</name>
        <dbReference type="ChEBI" id="CHEBI:29101"/>
        <note>structural</note>
    </ligand>
</feature>
<proteinExistence type="inferred from homology"/>
<dbReference type="Proteomes" id="UP000515570">
    <property type="component" value="Chromosome"/>
</dbReference>
<dbReference type="Pfam" id="PF02537">
    <property type="entry name" value="CRCB"/>
    <property type="match status" value="1"/>
</dbReference>
<dbReference type="EMBL" id="CP059833">
    <property type="protein sequence ID" value="QMV86523.1"/>
    <property type="molecule type" value="Genomic_DNA"/>
</dbReference>
<comment type="catalytic activity">
    <reaction evidence="8">
        <text>fluoride(in) = fluoride(out)</text>
        <dbReference type="Rhea" id="RHEA:76159"/>
        <dbReference type="ChEBI" id="CHEBI:17051"/>
    </reaction>
    <physiologicalReaction direction="left-to-right" evidence="8">
        <dbReference type="Rhea" id="RHEA:76160"/>
    </physiologicalReaction>
</comment>
<dbReference type="HAMAP" id="MF_00454">
    <property type="entry name" value="FluC"/>
    <property type="match status" value="1"/>
</dbReference>
<evidence type="ECO:0000256" key="10">
    <source>
        <dbReference type="HAMAP-Rule" id="MF_00454"/>
    </source>
</evidence>
<comment type="activity regulation">
    <text evidence="10">Na(+) is not transported, but it plays an essential structural role and its presence is essential for fluoride channel function.</text>
</comment>
<keyword evidence="12" id="KW-1185">Reference proteome</keyword>
<keyword evidence="10" id="KW-0813">Transport</keyword>
<keyword evidence="2 10" id="KW-1003">Cell membrane</keyword>
<keyword evidence="10" id="KW-0479">Metal-binding</keyword>
<sequence>MDYLKVGCGAGIGAVARFALTQVLGPVVWVTIAINLLGCFLMGRLRPGLFWGTGVLGGFTTFSAFAFSRDPLAMAITVIGCVAAWQVGNALAKRPTS</sequence>
<keyword evidence="5 10" id="KW-0472">Membrane</keyword>
<evidence type="ECO:0000256" key="6">
    <source>
        <dbReference type="ARBA" id="ARBA00023303"/>
    </source>
</evidence>
<protein>
    <recommendedName>
        <fullName evidence="10">Fluoride-specific ion channel FluC</fullName>
    </recommendedName>
</protein>
<evidence type="ECO:0000313" key="12">
    <source>
        <dbReference type="Proteomes" id="UP000515570"/>
    </source>
</evidence>
<keyword evidence="3 10" id="KW-0812">Transmembrane</keyword>
<evidence type="ECO:0000256" key="8">
    <source>
        <dbReference type="ARBA" id="ARBA00035585"/>
    </source>
</evidence>
<evidence type="ECO:0000256" key="3">
    <source>
        <dbReference type="ARBA" id="ARBA00022692"/>
    </source>
</evidence>
<gene>
    <name evidence="10" type="primary">fluC</name>
    <name evidence="10" type="synonym">crcB</name>
    <name evidence="11" type="ORF">HW450_09995</name>
</gene>
<dbReference type="GO" id="GO:0140114">
    <property type="term" value="P:cellular detoxification of fluoride"/>
    <property type="evidence" value="ECO:0007669"/>
    <property type="project" value="UniProtKB-UniRule"/>
</dbReference>
<evidence type="ECO:0000256" key="1">
    <source>
        <dbReference type="ARBA" id="ARBA00004651"/>
    </source>
</evidence>
<evidence type="ECO:0000256" key="9">
    <source>
        <dbReference type="ARBA" id="ARBA00049940"/>
    </source>
</evidence>
<evidence type="ECO:0000256" key="5">
    <source>
        <dbReference type="ARBA" id="ARBA00023136"/>
    </source>
</evidence>
<keyword evidence="4 10" id="KW-1133">Transmembrane helix</keyword>
<comment type="function">
    <text evidence="9 10">Fluoride-specific ion channel. Important for reducing fluoride concentration in the cell, thus reducing its toxicity.</text>
</comment>
<evidence type="ECO:0000256" key="2">
    <source>
        <dbReference type="ARBA" id="ARBA00022475"/>
    </source>
</evidence>
<name>A0A7G5FIT2_9CORY</name>
<dbReference type="GO" id="GO:0062054">
    <property type="term" value="F:fluoride channel activity"/>
    <property type="evidence" value="ECO:0007669"/>
    <property type="project" value="UniProtKB-UniRule"/>
</dbReference>
<accession>A0A7G5FIT2</accession>
<evidence type="ECO:0000313" key="11">
    <source>
        <dbReference type="EMBL" id="QMV86523.1"/>
    </source>
</evidence>
<dbReference type="GO" id="GO:0046872">
    <property type="term" value="F:metal ion binding"/>
    <property type="evidence" value="ECO:0007669"/>
    <property type="project" value="UniProtKB-KW"/>
</dbReference>
<feature type="binding site" evidence="10">
    <location>
        <position position="60"/>
    </location>
    <ligand>
        <name>Na(+)</name>
        <dbReference type="ChEBI" id="CHEBI:29101"/>
        <note>structural</note>
    </ligand>
</feature>
<dbReference type="GO" id="GO:0005886">
    <property type="term" value="C:plasma membrane"/>
    <property type="evidence" value="ECO:0007669"/>
    <property type="project" value="UniProtKB-SubCell"/>
</dbReference>
<keyword evidence="6 10" id="KW-0407">Ion channel</keyword>
<reference evidence="11 12" key="1">
    <citation type="submission" date="2020-07" db="EMBL/GenBank/DDBJ databases">
        <title>non toxigenic Corynebacterium sp. nov from a clinical source.</title>
        <authorList>
            <person name="Bernier A.-M."/>
            <person name="Bernard K."/>
        </authorList>
    </citation>
    <scope>NUCLEOTIDE SEQUENCE [LARGE SCALE GENOMIC DNA]</scope>
    <source>
        <strain evidence="12">NML 93-0612</strain>
    </source>
</reference>
<keyword evidence="10" id="KW-0915">Sodium</keyword>
<feature type="transmembrane region" description="Helical" evidence="10">
    <location>
        <begin position="49"/>
        <end position="67"/>
    </location>
</feature>
<organism evidence="11 12">
    <name type="scientific">Corynebacterium hindlerae</name>
    <dbReference type="NCBI Taxonomy" id="699041"/>
    <lineage>
        <taxon>Bacteria</taxon>
        <taxon>Bacillati</taxon>
        <taxon>Actinomycetota</taxon>
        <taxon>Actinomycetes</taxon>
        <taxon>Mycobacteriales</taxon>
        <taxon>Corynebacteriaceae</taxon>
        <taxon>Corynebacterium</taxon>
    </lineage>
</organism>
<dbReference type="NCBIfam" id="NF001101">
    <property type="entry name" value="PRK00134.1"/>
    <property type="match status" value="1"/>
</dbReference>
<dbReference type="RefSeq" id="WP_182387498.1">
    <property type="nucleotide sequence ID" value="NZ_CP059833.1"/>
</dbReference>
<evidence type="ECO:0000256" key="4">
    <source>
        <dbReference type="ARBA" id="ARBA00022989"/>
    </source>
</evidence>
<comment type="subcellular location">
    <subcellularLocation>
        <location evidence="1 10">Cell membrane</location>
        <topology evidence="1 10">Multi-pass membrane protein</topology>
    </subcellularLocation>
</comment>
<dbReference type="AlphaFoldDB" id="A0A7G5FIT2"/>
<evidence type="ECO:0000256" key="7">
    <source>
        <dbReference type="ARBA" id="ARBA00035120"/>
    </source>
</evidence>